<accession>A0A2V1JPD3</accession>
<keyword evidence="2" id="KW-1185">Reference proteome</keyword>
<dbReference type="EMBL" id="JRFU01000088">
    <property type="protein sequence ID" value="PWE86722.1"/>
    <property type="molecule type" value="Genomic_DNA"/>
</dbReference>
<reference evidence="1 2" key="1">
    <citation type="submission" date="2014-09" db="EMBL/GenBank/DDBJ databases">
        <title>Butyrate-producing bacteria isolated from human gut.</title>
        <authorList>
            <person name="Zhang Q."/>
            <person name="Zhao L."/>
        </authorList>
    </citation>
    <scope>NUCLEOTIDE SEQUENCE [LARGE SCALE GENOMIC DNA]</scope>
    <source>
        <strain evidence="1 2">21</strain>
    </source>
</reference>
<evidence type="ECO:0000313" key="1">
    <source>
        <dbReference type="EMBL" id="PWE86722.1"/>
    </source>
</evidence>
<sequence>MLNLFEQKGIKMRAKTVNVIMTDTFEGKGTPEDPMGTIRRYWTLEGELIAENLYLGECVKPKIKQRKIHKNIEGLRQEEHGPEQLVNQIDKLIMDEYEKIRETSENYSDLKESCKKRSREIGYRHSELGGYIDRKFAEFVKEDLKNKKVEDRA</sequence>
<protein>
    <submittedName>
        <fullName evidence="1">Uncharacterized protein</fullName>
    </submittedName>
</protein>
<gene>
    <name evidence="1" type="ORF">LG34_08125</name>
</gene>
<name>A0A2V1JPD3_EUBRA</name>
<organism evidence="1 2">
    <name type="scientific">Eubacterium ramulus</name>
    <dbReference type="NCBI Taxonomy" id="39490"/>
    <lineage>
        <taxon>Bacteria</taxon>
        <taxon>Bacillati</taxon>
        <taxon>Bacillota</taxon>
        <taxon>Clostridia</taxon>
        <taxon>Eubacteriales</taxon>
        <taxon>Eubacteriaceae</taxon>
        <taxon>Eubacterium</taxon>
    </lineage>
</organism>
<dbReference type="Proteomes" id="UP000245288">
    <property type="component" value="Unassembled WGS sequence"/>
</dbReference>
<comment type="caution">
    <text evidence="1">The sequence shown here is derived from an EMBL/GenBank/DDBJ whole genome shotgun (WGS) entry which is preliminary data.</text>
</comment>
<evidence type="ECO:0000313" key="2">
    <source>
        <dbReference type="Proteomes" id="UP000245288"/>
    </source>
</evidence>
<proteinExistence type="predicted"/>
<dbReference type="AlphaFoldDB" id="A0A2V1JPD3"/>